<evidence type="ECO:0000313" key="2">
    <source>
        <dbReference type="EMBL" id="KAA8650337.1"/>
    </source>
</evidence>
<dbReference type="InterPro" id="IPR039634">
    <property type="entry name" value="Bul1-like"/>
</dbReference>
<dbReference type="OrthoDB" id="2283785at2759"/>
<dbReference type="PANTHER" id="PTHR31904:SF1">
    <property type="entry name" value="BYPASS OF STOP CODON PROTEIN 5-RELATED"/>
    <property type="match status" value="1"/>
</dbReference>
<dbReference type="EMBL" id="QUQM01000001">
    <property type="protein sequence ID" value="KAA8650337.1"/>
    <property type="molecule type" value="Genomic_DNA"/>
</dbReference>
<name>A0A5M9N6V2_9EURO</name>
<evidence type="ECO:0000313" key="3">
    <source>
        <dbReference type="Proteomes" id="UP000324241"/>
    </source>
</evidence>
<dbReference type="InterPro" id="IPR014752">
    <property type="entry name" value="Arrestin-like_C"/>
</dbReference>
<dbReference type="Gene3D" id="2.60.40.640">
    <property type="match status" value="1"/>
</dbReference>
<dbReference type="AlphaFoldDB" id="A0A5M9N6V2"/>
<dbReference type="RefSeq" id="XP_033429698.1">
    <property type="nucleotide sequence ID" value="XM_033567703.1"/>
</dbReference>
<dbReference type="VEuPathDB" id="FungiDB:EYZ11_003351"/>
<feature type="domain" description="Arrestin-like N-terminal" evidence="1">
    <location>
        <begin position="36"/>
        <end position="189"/>
    </location>
</feature>
<dbReference type="PANTHER" id="PTHR31904">
    <property type="entry name" value="BYPASS OF STOP CODON PROTEIN 5-RELATED"/>
    <property type="match status" value="1"/>
</dbReference>
<protein>
    <recommendedName>
        <fullName evidence="1">Arrestin-like N-terminal domain-containing protein</fullName>
    </recommendedName>
</protein>
<accession>A0A5M9N6V2</accession>
<dbReference type="InterPro" id="IPR011021">
    <property type="entry name" value="Arrestin-like_N"/>
</dbReference>
<reference evidence="2 3" key="1">
    <citation type="submission" date="2019-08" db="EMBL/GenBank/DDBJ databases">
        <title>The genome sequence of a newly discovered highly antifungal drug resistant Aspergillus species, Aspergillus tanneri NIH 1004.</title>
        <authorList>
            <person name="Mounaud S."/>
            <person name="Singh I."/>
            <person name="Joardar V."/>
            <person name="Pakala S."/>
            <person name="Pakala S."/>
            <person name="Venepally P."/>
            <person name="Chung J.K."/>
            <person name="Losada L."/>
            <person name="Nierman W.C."/>
        </authorList>
    </citation>
    <scope>NUCLEOTIDE SEQUENCE [LARGE SCALE GENOMIC DNA]</scope>
    <source>
        <strain evidence="2 3">NIH1004</strain>
    </source>
</reference>
<sequence>MTAPSILSNGSDMVESFRRYGLDISIDLVNSALDGATYLTDDRIEGTVTLTAKRECQFDQIGIAFEGTSKTSIPRATVFTGQTGARHKFLKLRQPIDENEYPASRTLSPDQKYKFNFVFVVPGRLLPQSCSHETDHVHMKEAHLRTPPTLGDPITADDRQILDDMAPETCQISYGIRVLILRKSRVNDQRVLGEATRKVRILPALDSLQLPLNESSVMNEKCATLKTRFTGHRLGDLVLSTAEPRPILLSPPQYNASNAAPTAVEVQVRYRPDSDEPPPRLDTIRSKLEASTLYTAEPWKDYPPKHGAMTFTHTRRATALKSIPLSSFSLKTIKWVKSTSHDCYTTSQATGPIPRTECFSDSSLREGTYYTTSITVPITLPSSKDFVPTFHSCLISRIYTIDLSLSFNMASSHFITRSVSLQVPTQIIYSRTHEITAVHPKHASGNIMGHSPTLITTIPSSLGFRLPEDHISESGVFCGGQKDYPMPPAYLDIMRGILPP</sequence>
<dbReference type="Pfam" id="PF00339">
    <property type="entry name" value="Arrestin_N"/>
    <property type="match status" value="1"/>
</dbReference>
<dbReference type="Proteomes" id="UP000324241">
    <property type="component" value="Unassembled WGS sequence"/>
</dbReference>
<organism evidence="2 3">
    <name type="scientific">Aspergillus tanneri</name>
    <dbReference type="NCBI Taxonomy" id="1220188"/>
    <lineage>
        <taxon>Eukaryota</taxon>
        <taxon>Fungi</taxon>
        <taxon>Dikarya</taxon>
        <taxon>Ascomycota</taxon>
        <taxon>Pezizomycotina</taxon>
        <taxon>Eurotiomycetes</taxon>
        <taxon>Eurotiomycetidae</taxon>
        <taxon>Eurotiales</taxon>
        <taxon>Aspergillaceae</taxon>
        <taxon>Aspergillus</taxon>
        <taxon>Aspergillus subgen. Circumdati</taxon>
    </lineage>
</organism>
<proteinExistence type="predicted"/>
<comment type="caution">
    <text evidence="2">The sequence shown here is derived from an EMBL/GenBank/DDBJ whole genome shotgun (WGS) entry which is preliminary data.</text>
</comment>
<gene>
    <name evidence="2" type="ORF">ATNIH1004_003021</name>
</gene>
<evidence type="ECO:0000259" key="1">
    <source>
        <dbReference type="Pfam" id="PF00339"/>
    </source>
</evidence>
<dbReference type="GeneID" id="54325723"/>